<dbReference type="SUPFAM" id="SSF53335">
    <property type="entry name" value="S-adenosyl-L-methionine-dependent methyltransferases"/>
    <property type="match status" value="1"/>
</dbReference>
<dbReference type="CDD" id="cd02440">
    <property type="entry name" value="AdoMet_MTases"/>
    <property type="match status" value="1"/>
</dbReference>
<keyword evidence="2" id="KW-0808">Transferase</keyword>
<dbReference type="EMBL" id="CM001889">
    <property type="protein sequence ID" value="EOY45767.1"/>
    <property type="molecule type" value="Genomic_DNA"/>
</dbReference>
<feature type="domain" description="Methyltransferase type 11" evidence="1">
    <location>
        <begin position="47"/>
        <end position="138"/>
    </location>
</feature>
<proteinExistence type="predicted"/>
<dbReference type="Gene3D" id="3.40.50.150">
    <property type="entry name" value="Vaccinia Virus protein VP39"/>
    <property type="match status" value="1"/>
</dbReference>
<protein>
    <submittedName>
        <fullName evidence="2">Type II methyltransferase</fullName>
    </submittedName>
</protein>
<dbReference type="Pfam" id="PF08241">
    <property type="entry name" value="Methyltransf_11"/>
    <property type="match status" value="1"/>
</dbReference>
<keyword evidence="2" id="KW-0489">Methyltransferase</keyword>
<dbReference type="PANTHER" id="PTHR43591:SF24">
    <property type="entry name" value="2-METHOXY-6-POLYPRENYL-1,4-BENZOQUINOL METHYLASE, MITOCHONDRIAL"/>
    <property type="match status" value="1"/>
</dbReference>
<evidence type="ECO:0000259" key="1">
    <source>
        <dbReference type="Pfam" id="PF08241"/>
    </source>
</evidence>
<dbReference type="InterPro" id="IPR013216">
    <property type="entry name" value="Methyltransf_11"/>
</dbReference>
<dbReference type="InterPro" id="IPR029063">
    <property type="entry name" value="SAM-dependent_MTases_sf"/>
</dbReference>
<dbReference type="RefSeq" id="WP_016325464.1">
    <property type="nucleotide sequence ID" value="NZ_CM001889.1"/>
</dbReference>
<organism evidence="2 3">
    <name type="scientific">Streptomyces lividans 1326</name>
    <dbReference type="NCBI Taxonomy" id="1200984"/>
    <lineage>
        <taxon>Bacteria</taxon>
        <taxon>Bacillati</taxon>
        <taxon>Actinomycetota</taxon>
        <taxon>Actinomycetes</taxon>
        <taxon>Kitasatosporales</taxon>
        <taxon>Streptomycetaceae</taxon>
        <taxon>Streptomyces</taxon>
    </lineage>
</organism>
<name>A0A7U9DMM8_STRLI</name>
<sequence length="255" mass="27613">MFKEQGNEHGADQLIALLDVAEQLPGATGLRSRSYELMGAAPGRTAVDVGCGSGRSVAELTEIGVKSVGVDPVERMIEVARQRWPREDFRIADAYELPFADATVDGYRADKVFHELGEPDRALDEARRILAPGGRIVLVGQDWDTYVIDSDDLALTRTIVRARADLVQGPQTARRYRNLLLAAGFTGVAVEVHTGVFTGPAMLPVVIGLAEGACSAGAVIREQVDVWINEQRTRAETDRFFLALPLFVAAGTAPR</sequence>
<dbReference type="Proteomes" id="UP000014062">
    <property type="component" value="Chromosome"/>
</dbReference>
<accession>A0A7U9DMM8</accession>
<dbReference type="GO" id="GO:0032259">
    <property type="term" value="P:methylation"/>
    <property type="evidence" value="ECO:0007669"/>
    <property type="project" value="UniProtKB-KW"/>
</dbReference>
<dbReference type="AlphaFoldDB" id="A0A7U9DMM8"/>
<dbReference type="PANTHER" id="PTHR43591">
    <property type="entry name" value="METHYLTRANSFERASE"/>
    <property type="match status" value="1"/>
</dbReference>
<evidence type="ECO:0000313" key="3">
    <source>
        <dbReference type="Proteomes" id="UP000014062"/>
    </source>
</evidence>
<dbReference type="GO" id="GO:0008757">
    <property type="term" value="F:S-adenosylmethionine-dependent methyltransferase activity"/>
    <property type="evidence" value="ECO:0007669"/>
    <property type="project" value="InterPro"/>
</dbReference>
<reference evidence="3" key="1">
    <citation type="journal article" date="2013" name="Genome Biol. Evol.">
        <title>The genome sequence of Streptomyces lividans 66 reveals a novel tRNA-dependent peptide biosynthetic system within a metal-related genomic island.</title>
        <authorList>
            <person name="Cruz-Morales P."/>
            <person name="Vijgenboom E."/>
            <person name="Iruegas-Bocardo F."/>
            <person name="Girard G."/>
            <person name="Yanez-Guerra L.A."/>
            <person name="Ramos-Aboites H.E."/>
            <person name="Pernodet J.L."/>
            <person name="Anne J."/>
            <person name="van Wezel G.P."/>
            <person name="Barona-Gomez F."/>
        </authorList>
    </citation>
    <scope>NUCLEOTIDE SEQUENCE [LARGE SCALE GENOMIC DNA]</scope>
    <source>
        <strain evidence="3">1326</strain>
    </source>
</reference>
<gene>
    <name evidence="2" type="ORF">SLI_1050</name>
</gene>
<evidence type="ECO:0000313" key="2">
    <source>
        <dbReference type="EMBL" id="EOY45767.1"/>
    </source>
</evidence>